<protein>
    <submittedName>
        <fullName evidence="1">Uncharacterized protein</fullName>
    </submittedName>
</protein>
<dbReference type="Proteomes" id="UP000793456">
    <property type="component" value="Chromosome V"/>
</dbReference>
<dbReference type="EMBL" id="CM011678">
    <property type="protein sequence ID" value="TMS19329.1"/>
    <property type="molecule type" value="Genomic_DNA"/>
</dbReference>
<name>A0ACD3RJK1_LARCR</name>
<comment type="caution">
    <text evidence="1">The sequence shown here is derived from an EMBL/GenBank/DDBJ whole genome shotgun (WGS) entry which is preliminary data.</text>
</comment>
<reference evidence="1" key="1">
    <citation type="submission" date="2018-11" db="EMBL/GenBank/DDBJ databases">
        <title>The sequence and de novo assembly of Larimichthys crocea genome using PacBio and Hi-C technologies.</title>
        <authorList>
            <person name="Xu P."/>
            <person name="Chen B."/>
            <person name="Zhou Z."/>
            <person name="Ke Q."/>
            <person name="Wu Y."/>
            <person name="Bai H."/>
            <person name="Pu F."/>
        </authorList>
    </citation>
    <scope>NUCLEOTIDE SEQUENCE</scope>
    <source>
        <tissue evidence="1">Muscle</tissue>
    </source>
</reference>
<accession>A0ACD3RJK1</accession>
<evidence type="ECO:0000313" key="1">
    <source>
        <dbReference type="EMBL" id="TMS19329.1"/>
    </source>
</evidence>
<evidence type="ECO:0000313" key="2">
    <source>
        <dbReference type="Proteomes" id="UP000793456"/>
    </source>
</evidence>
<organism evidence="1 2">
    <name type="scientific">Larimichthys crocea</name>
    <name type="common">Large yellow croaker</name>
    <name type="synonym">Pseudosciaena crocea</name>
    <dbReference type="NCBI Taxonomy" id="215358"/>
    <lineage>
        <taxon>Eukaryota</taxon>
        <taxon>Metazoa</taxon>
        <taxon>Chordata</taxon>
        <taxon>Craniata</taxon>
        <taxon>Vertebrata</taxon>
        <taxon>Euteleostomi</taxon>
        <taxon>Actinopterygii</taxon>
        <taxon>Neopterygii</taxon>
        <taxon>Teleostei</taxon>
        <taxon>Neoteleostei</taxon>
        <taxon>Acanthomorphata</taxon>
        <taxon>Eupercaria</taxon>
        <taxon>Sciaenidae</taxon>
        <taxon>Larimichthys</taxon>
    </lineage>
</organism>
<proteinExistence type="predicted"/>
<gene>
    <name evidence="1" type="ORF">E3U43_003650</name>
</gene>
<keyword evidence="2" id="KW-1185">Reference proteome</keyword>
<sequence>MSRMKVSEKGRKKHLTRTGRQVSEDPDLDNLLSTLSPEEMEQLSNDIEPDIAQRDSQPVQPSTSNNVCAAKQESRQESDLKGRLSQREQSFEGEQKKESRKQEYLRKMGLSQEGNDDMPTKAGLRSQASVSSEKDVKVDDRNSKGPESLKEERSRLSNRYRMQESKESDMKDETKEKEKYVDYKVRDRRENRESTGSKTKDMISKLQDKKDDSKEKEKKEDCRRKDDSKTKDIISKLREKQEKEVGKERERRSESFRTSGLVSKMLEKQSKVQEDQTTESKAEEKKPKTEEKKAEDKNNPDVKLKRQPSERGEVQVKHDKAEKRTDREELVNHSDHVKEKERNISMEKKVGEKKEKEETQGKK</sequence>